<dbReference type="Gene3D" id="3.40.50.300">
    <property type="entry name" value="P-loop containing nucleotide triphosphate hydrolases"/>
    <property type="match status" value="1"/>
</dbReference>
<evidence type="ECO:0000313" key="2">
    <source>
        <dbReference type="Proteomes" id="UP000054217"/>
    </source>
</evidence>
<evidence type="ECO:0008006" key="3">
    <source>
        <dbReference type="Google" id="ProtNLM"/>
    </source>
</evidence>
<dbReference type="Proteomes" id="UP000054217">
    <property type="component" value="Unassembled WGS sequence"/>
</dbReference>
<dbReference type="PANTHER" id="PTHR47642">
    <property type="entry name" value="ATP-DEPENDENT DNA HELICASE"/>
    <property type="match status" value="1"/>
</dbReference>
<dbReference type="InterPro" id="IPR051055">
    <property type="entry name" value="PIF1_helicase"/>
</dbReference>
<sequence length="576" mass="64794">MRCNNDLKINTNGADTKDVAFYITAYAAKKQKKSHNLSALMASALPYHINNPKYDDVCERNHLLIYCCINMINHEAELSGPQVVSYLMGYGDAFTSHNYVALYTGLLFSTIKELYPEFLMASTDRYSYPSTGHDNICTNGDDNNDVIMLLCSRQGELYTCTQMQDYLQRGAELDDLSLLAFGRPAHKHSPYHDDHPKAQSHHRVCRAKGHNTLPQIVGPWLPHHDDSSTYDFYCACMLALLKPWRIGASLKSSDEGWSEAFEHLEASNTPWETHVLAGLQYYYDSKTARKTASIPGKTQQHHSPVGDRQLADIVDDSFEDRSETKDWTASLSETDLATFKRDQLSAQEQAHAKQAIAIALQYGVFTASGVMQRSMNYSCQVAMGEDVPQLEHWMVAMRAMLDCVPGSMMEMSEQAEQDMDHGNVVDNDGMTGPQVGSAYMLAQLATMELSLKPNNIEDLLDDQQQAYNIIDWHLQQFVMGRCLDQLHMTIPREGSVGKLRTIQTITENFAHRGIQGMLVKVAYTGIAASVIDGKTLHNICMILLNGGKQSAQMMKRLEEYWQDKSYLIIDEMSMVS</sequence>
<dbReference type="AlphaFoldDB" id="A0A0C3NFE0"/>
<dbReference type="HOGENOM" id="CLU_029862_0_0_1"/>
<evidence type="ECO:0000313" key="1">
    <source>
        <dbReference type="EMBL" id="KIN94228.1"/>
    </source>
</evidence>
<reference evidence="1 2" key="1">
    <citation type="submission" date="2014-04" db="EMBL/GenBank/DDBJ databases">
        <authorList>
            <consortium name="DOE Joint Genome Institute"/>
            <person name="Kuo A."/>
            <person name="Kohler A."/>
            <person name="Costa M.D."/>
            <person name="Nagy L.G."/>
            <person name="Floudas D."/>
            <person name="Copeland A."/>
            <person name="Barry K.W."/>
            <person name="Cichocki N."/>
            <person name="Veneault-Fourrey C."/>
            <person name="LaButti K."/>
            <person name="Lindquist E.A."/>
            <person name="Lipzen A."/>
            <person name="Lundell T."/>
            <person name="Morin E."/>
            <person name="Murat C."/>
            <person name="Sun H."/>
            <person name="Tunlid A."/>
            <person name="Henrissat B."/>
            <person name="Grigoriev I.V."/>
            <person name="Hibbett D.S."/>
            <person name="Martin F."/>
            <person name="Nordberg H.P."/>
            <person name="Cantor M.N."/>
            <person name="Hua S.X."/>
        </authorList>
    </citation>
    <scope>NUCLEOTIDE SEQUENCE [LARGE SCALE GENOMIC DNA]</scope>
    <source>
        <strain evidence="1 2">Marx 270</strain>
    </source>
</reference>
<protein>
    <recommendedName>
        <fullName evidence="3">DNA helicase</fullName>
    </recommendedName>
</protein>
<dbReference type="InParanoid" id="A0A0C3NFE0"/>
<dbReference type="InterPro" id="IPR027417">
    <property type="entry name" value="P-loop_NTPase"/>
</dbReference>
<keyword evidence="2" id="KW-1185">Reference proteome</keyword>
<name>A0A0C3NFE0_PISTI</name>
<dbReference type="OrthoDB" id="432234at2759"/>
<organism evidence="1 2">
    <name type="scientific">Pisolithus tinctorius Marx 270</name>
    <dbReference type="NCBI Taxonomy" id="870435"/>
    <lineage>
        <taxon>Eukaryota</taxon>
        <taxon>Fungi</taxon>
        <taxon>Dikarya</taxon>
        <taxon>Basidiomycota</taxon>
        <taxon>Agaricomycotina</taxon>
        <taxon>Agaricomycetes</taxon>
        <taxon>Agaricomycetidae</taxon>
        <taxon>Boletales</taxon>
        <taxon>Sclerodermatineae</taxon>
        <taxon>Pisolithaceae</taxon>
        <taxon>Pisolithus</taxon>
    </lineage>
</organism>
<accession>A0A0C3NFE0</accession>
<gene>
    <name evidence="1" type="ORF">M404DRAFT_35282</name>
</gene>
<proteinExistence type="predicted"/>
<reference evidence="2" key="2">
    <citation type="submission" date="2015-01" db="EMBL/GenBank/DDBJ databases">
        <title>Evolutionary Origins and Diversification of the Mycorrhizal Mutualists.</title>
        <authorList>
            <consortium name="DOE Joint Genome Institute"/>
            <consortium name="Mycorrhizal Genomics Consortium"/>
            <person name="Kohler A."/>
            <person name="Kuo A."/>
            <person name="Nagy L.G."/>
            <person name="Floudas D."/>
            <person name="Copeland A."/>
            <person name="Barry K.W."/>
            <person name="Cichocki N."/>
            <person name="Veneault-Fourrey C."/>
            <person name="LaButti K."/>
            <person name="Lindquist E.A."/>
            <person name="Lipzen A."/>
            <person name="Lundell T."/>
            <person name="Morin E."/>
            <person name="Murat C."/>
            <person name="Riley R."/>
            <person name="Ohm R."/>
            <person name="Sun H."/>
            <person name="Tunlid A."/>
            <person name="Henrissat B."/>
            <person name="Grigoriev I.V."/>
            <person name="Hibbett D.S."/>
            <person name="Martin F."/>
        </authorList>
    </citation>
    <scope>NUCLEOTIDE SEQUENCE [LARGE SCALE GENOMIC DNA]</scope>
    <source>
        <strain evidence="2">Marx 270</strain>
    </source>
</reference>
<dbReference type="EMBL" id="KN832108">
    <property type="protein sequence ID" value="KIN94228.1"/>
    <property type="molecule type" value="Genomic_DNA"/>
</dbReference>